<evidence type="ECO:0000313" key="1">
    <source>
        <dbReference type="EMBL" id="MBB3763943.1"/>
    </source>
</evidence>
<evidence type="ECO:0000313" key="2">
    <source>
        <dbReference type="Proteomes" id="UP000578569"/>
    </source>
</evidence>
<dbReference type="Proteomes" id="UP000578569">
    <property type="component" value="Unassembled WGS sequence"/>
</dbReference>
<proteinExistence type="predicted"/>
<reference evidence="1 2" key="1">
    <citation type="submission" date="2020-08" db="EMBL/GenBank/DDBJ databases">
        <title>Genomic Encyclopedia of Type Strains, Phase IV (KMG-IV): sequencing the most valuable type-strain genomes for metagenomic binning, comparative biology and taxonomic classification.</title>
        <authorList>
            <person name="Goeker M."/>
        </authorList>
    </citation>
    <scope>NUCLEOTIDE SEQUENCE [LARGE SCALE GENOMIC DNA]</scope>
    <source>
        <strain evidence="1 2">DSM 24194</strain>
    </source>
</reference>
<dbReference type="SUPFAM" id="SSF50630">
    <property type="entry name" value="Acid proteases"/>
    <property type="match status" value="2"/>
</dbReference>
<dbReference type="AlphaFoldDB" id="A0A839Z2G0"/>
<dbReference type="RefSeq" id="WP_183933244.1">
    <property type="nucleotide sequence ID" value="NZ_JACICF010000001.1"/>
</dbReference>
<dbReference type="EMBL" id="JACICF010000001">
    <property type="protein sequence ID" value="MBB3763943.1"/>
    <property type="molecule type" value="Genomic_DNA"/>
</dbReference>
<dbReference type="Pfam" id="PF13650">
    <property type="entry name" value="Asp_protease_2"/>
    <property type="match status" value="2"/>
</dbReference>
<dbReference type="Gene3D" id="2.40.70.10">
    <property type="entry name" value="Acid Proteases"/>
    <property type="match status" value="2"/>
</dbReference>
<name>A0A839Z2G0_9SPHN</name>
<keyword evidence="1" id="KW-0378">Hydrolase</keyword>
<dbReference type="InterPro" id="IPR021109">
    <property type="entry name" value="Peptidase_aspartic_dom_sf"/>
</dbReference>
<dbReference type="CDD" id="cd05483">
    <property type="entry name" value="retropepsin_like_bacteria"/>
    <property type="match status" value="1"/>
</dbReference>
<dbReference type="GO" id="GO:0006508">
    <property type="term" value="P:proteolysis"/>
    <property type="evidence" value="ECO:0007669"/>
    <property type="project" value="UniProtKB-KW"/>
</dbReference>
<protein>
    <submittedName>
        <fullName evidence="1">Putative aspartyl protease</fullName>
    </submittedName>
</protein>
<accession>A0A839Z2G0</accession>
<organism evidence="1 2">
    <name type="scientific">Sphingomicrobium lutaoense</name>
    <dbReference type="NCBI Taxonomy" id="515949"/>
    <lineage>
        <taxon>Bacteria</taxon>
        <taxon>Pseudomonadati</taxon>
        <taxon>Pseudomonadota</taxon>
        <taxon>Alphaproteobacteria</taxon>
        <taxon>Sphingomonadales</taxon>
        <taxon>Sphingomonadaceae</taxon>
        <taxon>Sphingomicrobium</taxon>
    </lineage>
</organism>
<keyword evidence="1" id="KW-0645">Protease</keyword>
<dbReference type="InterPro" id="IPR034122">
    <property type="entry name" value="Retropepsin-like_bacterial"/>
</dbReference>
<comment type="caution">
    <text evidence="1">The sequence shown here is derived from an EMBL/GenBank/DDBJ whole genome shotgun (WGS) entry which is preliminary data.</text>
</comment>
<sequence length="329" mass="36590">MHMLAPALMATLMLALPSYSPTTPPPSRAGPLDLAEEQVPVLFERDRQERMTVPVTMGERELRFMVDTGAEHSAISAELASEMGLERGQPHRVISFAGERIVPSVTVDDLTFSDRQLSSVALLAFRKAALGSDGIIGIDRLDGQMVRFDFEAGQMQLMPSPKRKARDRKAMGVILKERDGRMIISEAEYGRRKLGVVIDTGSSITIGNQALRERISEREFAEFLHLNMLTVTGDLVPIRYGQIENVRIGKMQFDTFPVAFALNEPFDRLGMSKRPAIILGMDVLRSFGSLTIDFGRRTALFTARKGDPLQPRDYWSIGVVRQGSPKGRL</sequence>
<gene>
    <name evidence="1" type="ORF">FHS50_000966</name>
</gene>
<keyword evidence="2" id="KW-1185">Reference proteome</keyword>
<dbReference type="GO" id="GO:0008233">
    <property type="term" value="F:peptidase activity"/>
    <property type="evidence" value="ECO:0007669"/>
    <property type="project" value="UniProtKB-KW"/>
</dbReference>